<evidence type="ECO:0000256" key="1">
    <source>
        <dbReference type="PROSITE-ProRule" id="PRU00042"/>
    </source>
</evidence>
<reference evidence="5" key="2">
    <citation type="submission" date="2015-01" db="EMBL/GenBank/DDBJ databases">
        <title>Evolutionary Origins and Diversification of the Mycorrhizal Mutualists.</title>
        <authorList>
            <consortium name="DOE Joint Genome Institute"/>
            <consortium name="Mycorrhizal Genomics Consortium"/>
            <person name="Kohler A."/>
            <person name="Kuo A."/>
            <person name="Nagy L.G."/>
            <person name="Floudas D."/>
            <person name="Copeland A."/>
            <person name="Barry K.W."/>
            <person name="Cichocki N."/>
            <person name="Veneault-Fourrey C."/>
            <person name="LaButti K."/>
            <person name="Lindquist E.A."/>
            <person name="Lipzen A."/>
            <person name="Lundell T."/>
            <person name="Morin E."/>
            <person name="Murat C."/>
            <person name="Riley R."/>
            <person name="Ohm R."/>
            <person name="Sun H."/>
            <person name="Tunlid A."/>
            <person name="Henrissat B."/>
            <person name="Grigoriev I.V."/>
            <person name="Hibbett D.S."/>
            <person name="Martin F."/>
        </authorList>
    </citation>
    <scope>NUCLEOTIDE SEQUENCE [LARGE SCALE GENOMIC DNA]</scope>
    <source>
        <strain evidence="5">Zn</strain>
    </source>
</reference>
<feature type="compositionally biased region" description="Basic and acidic residues" evidence="2">
    <location>
        <begin position="253"/>
        <end position="268"/>
    </location>
</feature>
<dbReference type="STRING" id="913774.A0A0C3GV30"/>
<dbReference type="PROSITE" id="PS50157">
    <property type="entry name" value="ZINC_FINGER_C2H2_2"/>
    <property type="match status" value="1"/>
</dbReference>
<dbReference type="PROSITE" id="PS00028">
    <property type="entry name" value="ZINC_FINGER_C2H2_1"/>
    <property type="match status" value="1"/>
</dbReference>
<dbReference type="AlphaFoldDB" id="A0A0C3GV30"/>
<dbReference type="PANTHER" id="PTHR38166:SF1">
    <property type="entry name" value="C2H2-TYPE DOMAIN-CONTAINING PROTEIN"/>
    <property type="match status" value="1"/>
</dbReference>
<dbReference type="OrthoDB" id="5382659at2759"/>
<keyword evidence="1" id="KW-0479">Metal-binding</keyword>
<keyword evidence="1" id="KW-0862">Zinc</keyword>
<dbReference type="GO" id="GO:0008270">
    <property type="term" value="F:zinc ion binding"/>
    <property type="evidence" value="ECO:0007669"/>
    <property type="project" value="UniProtKB-KW"/>
</dbReference>
<dbReference type="HOGENOM" id="CLU_408869_0_0_1"/>
<gene>
    <name evidence="4" type="ORF">OIDMADRAFT_181249</name>
</gene>
<sequence>MSYSDSKSYDDTSSTAFRRLPTISTSLTPPPRSRSGSPVRSCIMSAIEKDLLGIGGEGALPINPIYRADVPTHLRTSLRPEADRDAIHPSQSSLPKRGAHITNDDQFAITQPRSAQQSIGTDRSTVYGYGGNPCSIDDLPVVYEGVSSSDDSEEEEEVDIALEKAADDLLSQWFGISLSRLARPIRVIYALEGVKEQCVSILQEEGQPIYDHQYDQPETRDGEEESYSPEGSLSRGDRPNGDESSLSGFRKRWNGENERGDGDGDRMEASAVSMTLAKSQGPKKKRRVHGELSCPYRKRNPLRFNVRDHNDCANKSYLDMTNLKKHLLARHLQRCHSCSRCLEKFETSADLLSHSQHCPHSPQPQVPVQLPDPEDGFGEVIENILRSRKNRDRIDDWETLYQVLFPTDKTVPTSDFEPVFEHHEVANEYNSRKPKLEENMRSLLIESLPDLAEGRVYLLARDVSKICQTIINSLLRDSKCAPQYEDGQTQQASLETRPPQLSHIASKGFNRHICGGNGGDVRREDTRSQEAQDVSEYSPLLSTNNTVEKHHCHSKSIIDSAPKFPTSAERVDDSEFASSFPELFPDMSSSFQSIDCLSASNVVPENAMSALITVEANQWCSQVSNSATQFSVESFPGHSLQWMGSDIGIYGLPHSEADGETMEGDVMGLTYN</sequence>
<organism evidence="4 5">
    <name type="scientific">Oidiodendron maius (strain Zn)</name>
    <dbReference type="NCBI Taxonomy" id="913774"/>
    <lineage>
        <taxon>Eukaryota</taxon>
        <taxon>Fungi</taxon>
        <taxon>Dikarya</taxon>
        <taxon>Ascomycota</taxon>
        <taxon>Pezizomycotina</taxon>
        <taxon>Leotiomycetes</taxon>
        <taxon>Leotiomycetes incertae sedis</taxon>
        <taxon>Myxotrichaceae</taxon>
        <taxon>Oidiodendron</taxon>
    </lineage>
</organism>
<dbReference type="InParanoid" id="A0A0C3GV30"/>
<feature type="domain" description="C2H2-type" evidence="3">
    <location>
        <begin position="336"/>
        <end position="365"/>
    </location>
</feature>
<name>A0A0C3GV30_OIDMZ</name>
<protein>
    <recommendedName>
        <fullName evidence="3">C2H2-type domain-containing protein</fullName>
    </recommendedName>
</protein>
<dbReference type="InterPro" id="IPR013087">
    <property type="entry name" value="Znf_C2H2_type"/>
</dbReference>
<evidence type="ECO:0000313" key="4">
    <source>
        <dbReference type="EMBL" id="KIM99970.1"/>
    </source>
</evidence>
<reference evidence="4 5" key="1">
    <citation type="submission" date="2014-04" db="EMBL/GenBank/DDBJ databases">
        <authorList>
            <consortium name="DOE Joint Genome Institute"/>
            <person name="Kuo A."/>
            <person name="Martino E."/>
            <person name="Perotto S."/>
            <person name="Kohler A."/>
            <person name="Nagy L.G."/>
            <person name="Floudas D."/>
            <person name="Copeland A."/>
            <person name="Barry K.W."/>
            <person name="Cichocki N."/>
            <person name="Veneault-Fourrey C."/>
            <person name="LaButti K."/>
            <person name="Lindquist E.A."/>
            <person name="Lipzen A."/>
            <person name="Lundell T."/>
            <person name="Morin E."/>
            <person name="Murat C."/>
            <person name="Sun H."/>
            <person name="Tunlid A."/>
            <person name="Henrissat B."/>
            <person name="Grigoriev I.V."/>
            <person name="Hibbett D.S."/>
            <person name="Martin F."/>
            <person name="Nordberg H.P."/>
            <person name="Cantor M.N."/>
            <person name="Hua S.X."/>
        </authorList>
    </citation>
    <scope>NUCLEOTIDE SEQUENCE [LARGE SCALE GENOMIC DNA]</scope>
    <source>
        <strain evidence="4 5">Zn</strain>
    </source>
</reference>
<dbReference type="Proteomes" id="UP000054321">
    <property type="component" value="Unassembled WGS sequence"/>
</dbReference>
<evidence type="ECO:0000313" key="5">
    <source>
        <dbReference type="Proteomes" id="UP000054321"/>
    </source>
</evidence>
<evidence type="ECO:0000259" key="3">
    <source>
        <dbReference type="PROSITE" id="PS50157"/>
    </source>
</evidence>
<accession>A0A0C3GV30</accession>
<proteinExistence type="predicted"/>
<feature type="region of interest" description="Disordered" evidence="2">
    <location>
        <begin position="209"/>
        <end position="290"/>
    </location>
</feature>
<keyword evidence="1" id="KW-0863">Zinc-finger</keyword>
<keyword evidence="5" id="KW-1185">Reference proteome</keyword>
<dbReference type="EMBL" id="KN832878">
    <property type="protein sequence ID" value="KIM99970.1"/>
    <property type="molecule type" value="Genomic_DNA"/>
</dbReference>
<feature type="region of interest" description="Disordered" evidence="2">
    <location>
        <begin position="1"/>
        <end position="39"/>
    </location>
</feature>
<dbReference type="PANTHER" id="PTHR38166">
    <property type="entry name" value="C2H2-TYPE DOMAIN-CONTAINING PROTEIN-RELATED"/>
    <property type="match status" value="1"/>
</dbReference>
<evidence type="ECO:0000256" key="2">
    <source>
        <dbReference type="SAM" id="MobiDB-lite"/>
    </source>
</evidence>